<keyword evidence="3" id="KW-0547">Nucleotide-binding</keyword>
<comment type="similarity">
    <text evidence="2">Belongs to the small GTPase superfamily. Rab family.</text>
</comment>
<evidence type="ECO:0000256" key="3">
    <source>
        <dbReference type="ARBA" id="ARBA00022741"/>
    </source>
</evidence>
<evidence type="ECO:0000256" key="1">
    <source>
        <dbReference type="ARBA" id="ARBA00004414"/>
    </source>
</evidence>
<dbReference type="NCBIfam" id="TIGR00231">
    <property type="entry name" value="small_GTP"/>
    <property type="match status" value="1"/>
</dbReference>
<dbReference type="GO" id="GO:0005525">
    <property type="term" value="F:GTP binding"/>
    <property type="evidence" value="ECO:0007669"/>
    <property type="project" value="UniProtKB-KW"/>
</dbReference>
<dbReference type="Proteomes" id="UP000053825">
    <property type="component" value="Unassembled WGS sequence"/>
</dbReference>
<dbReference type="PROSITE" id="PS51420">
    <property type="entry name" value="RHO"/>
    <property type="match status" value="1"/>
</dbReference>
<comment type="subcellular location">
    <subcellularLocation>
        <location evidence="1">Late endosome membrane</location>
    </subcellularLocation>
</comment>
<dbReference type="InterPro" id="IPR005225">
    <property type="entry name" value="Small_GTP-bd"/>
</dbReference>
<reference evidence="7 8" key="1">
    <citation type="submission" date="2015-07" db="EMBL/GenBank/DDBJ databases">
        <title>The genome of Habropoda laboriosa.</title>
        <authorList>
            <person name="Pan H."/>
            <person name="Kapheim K."/>
        </authorList>
    </citation>
    <scope>NUCLEOTIDE SEQUENCE [LARGE SCALE GENOMIC DNA]</scope>
    <source>
        <strain evidence="7">0110345459</strain>
    </source>
</reference>
<dbReference type="STRING" id="597456.A0A0L7R1B5"/>
<gene>
    <name evidence="7" type="ORF">WH47_12102</name>
</gene>
<evidence type="ECO:0000256" key="2">
    <source>
        <dbReference type="ARBA" id="ARBA00006270"/>
    </source>
</evidence>
<dbReference type="SMART" id="SM00174">
    <property type="entry name" value="RHO"/>
    <property type="match status" value="1"/>
</dbReference>
<keyword evidence="4" id="KW-0342">GTP-binding</keyword>
<accession>A0A0L7R1B5</accession>
<name>A0A0L7R1B5_9HYME</name>
<dbReference type="GO" id="GO:0005764">
    <property type="term" value="C:lysosome"/>
    <property type="evidence" value="ECO:0007669"/>
    <property type="project" value="TreeGrafter"/>
</dbReference>
<dbReference type="GO" id="GO:0003924">
    <property type="term" value="F:GTPase activity"/>
    <property type="evidence" value="ECO:0007669"/>
    <property type="project" value="InterPro"/>
</dbReference>
<dbReference type="SMART" id="SM00175">
    <property type="entry name" value="RAB"/>
    <property type="match status" value="1"/>
</dbReference>
<evidence type="ECO:0000256" key="4">
    <source>
        <dbReference type="ARBA" id="ARBA00023134"/>
    </source>
</evidence>
<dbReference type="InterPro" id="IPR001806">
    <property type="entry name" value="Small_GTPase"/>
</dbReference>
<dbReference type="GO" id="GO:0031902">
    <property type="term" value="C:late endosome membrane"/>
    <property type="evidence" value="ECO:0007669"/>
    <property type="project" value="UniProtKB-SubCell"/>
</dbReference>
<dbReference type="FunFam" id="3.40.50.300:FF:000086">
    <property type="entry name" value="Ras-related small GTPase"/>
    <property type="match status" value="1"/>
</dbReference>
<dbReference type="AlphaFoldDB" id="A0A0L7R1B5"/>
<dbReference type="PANTHER" id="PTHR47981:SF20">
    <property type="entry name" value="RAS-RELATED PROTEIN RAB-7A"/>
    <property type="match status" value="1"/>
</dbReference>
<keyword evidence="5" id="KW-0449">Lipoprotein</keyword>
<sequence>MASRKKLLLKVVILGDSGVGKTSLMNQYVNKKFSNQYKATIGADFLTKEVMVDGRIVTMQIWDTAGQERFQSLGVAFYRGADCCVLVFDVCAPSSFKSLDSWRDEFLIQASPRDPDNFPFVVLGNKLDLESEIRNSRQVSTKRAQQWCVSKNNIPYFETSAKEAINVEQAFQTIAKNALAQESEVELYNEFPDQIKLTNDQRNNGKGDSCAC</sequence>
<dbReference type="SUPFAM" id="SSF52540">
    <property type="entry name" value="P-loop containing nucleoside triphosphate hydrolases"/>
    <property type="match status" value="1"/>
</dbReference>
<dbReference type="GO" id="GO:0045335">
    <property type="term" value="C:phagocytic vesicle"/>
    <property type="evidence" value="ECO:0007669"/>
    <property type="project" value="TreeGrafter"/>
</dbReference>
<dbReference type="GO" id="GO:0090385">
    <property type="term" value="P:phagosome-lysosome fusion"/>
    <property type="evidence" value="ECO:0007669"/>
    <property type="project" value="TreeGrafter"/>
</dbReference>
<dbReference type="PRINTS" id="PR00449">
    <property type="entry name" value="RASTRNSFRMNG"/>
</dbReference>
<dbReference type="Gene3D" id="3.40.50.300">
    <property type="entry name" value="P-loop containing nucleotide triphosphate hydrolases"/>
    <property type="match status" value="1"/>
</dbReference>
<evidence type="ECO:0000256" key="6">
    <source>
        <dbReference type="ARBA" id="ARBA00023289"/>
    </source>
</evidence>
<dbReference type="SMART" id="SM00173">
    <property type="entry name" value="RAS"/>
    <property type="match status" value="1"/>
</dbReference>
<dbReference type="PANTHER" id="PTHR47981">
    <property type="entry name" value="RAB FAMILY"/>
    <property type="match status" value="1"/>
</dbReference>
<keyword evidence="8" id="KW-1185">Reference proteome</keyword>
<keyword evidence="6" id="KW-0636">Prenylation</keyword>
<dbReference type="OrthoDB" id="1436450at2759"/>
<dbReference type="InterPro" id="IPR027417">
    <property type="entry name" value="P-loop_NTPase"/>
</dbReference>
<evidence type="ECO:0000313" key="7">
    <source>
        <dbReference type="EMBL" id="KOC64638.1"/>
    </source>
</evidence>
<protein>
    <submittedName>
        <fullName evidence="7">Ras-related protein Rab-7a</fullName>
    </submittedName>
</protein>
<dbReference type="EMBL" id="KQ414668">
    <property type="protein sequence ID" value="KOC64638.1"/>
    <property type="molecule type" value="Genomic_DNA"/>
</dbReference>
<proteinExistence type="inferred from homology"/>
<dbReference type="PROSITE" id="PS51419">
    <property type="entry name" value="RAB"/>
    <property type="match status" value="1"/>
</dbReference>
<dbReference type="GO" id="GO:0008333">
    <property type="term" value="P:endosome to lysosome transport"/>
    <property type="evidence" value="ECO:0007669"/>
    <property type="project" value="TreeGrafter"/>
</dbReference>
<dbReference type="Pfam" id="PF00071">
    <property type="entry name" value="Ras"/>
    <property type="match status" value="1"/>
</dbReference>
<dbReference type="CDD" id="cd01862">
    <property type="entry name" value="Rab7"/>
    <property type="match status" value="1"/>
</dbReference>
<evidence type="ECO:0000256" key="5">
    <source>
        <dbReference type="ARBA" id="ARBA00023288"/>
    </source>
</evidence>
<evidence type="ECO:0000313" key="8">
    <source>
        <dbReference type="Proteomes" id="UP000053825"/>
    </source>
</evidence>
<dbReference type="PROSITE" id="PS51421">
    <property type="entry name" value="RAS"/>
    <property type="match status" value="1"/>
</dbReference>
<organism evidence="7 8">
    <name type="scientific">Habropoda laboriosa</name>
    <dbReference type="NCBI Taxonomy" id="597456"/>
    <lineage>
        <taxon>Eukaryota</taxon>
        <taxon>Metazoa</taxon>
        <taxon>Ecdysozoa</taxon>
        <taxon>Arthropoda</taxon>
        <taxon>Hexapoda</taxon>
        <taxon>Insecta</taxon>
        <taxon>Pterygota</taxon>
        <taxon>Neoptera</taxon>
        <taxon>Endopterygota</taxon>
        <taxon>Hymenoptera</taxon>
        <taxon>Apocrita</taxon>
        <taxon>Aculeata</taxon>
        <taxon>Apoidea</taxon>
        <taxon>Anthophila</taxon>
        <taxon>Apidae</taxon>
        <taxon>Habropoda</taxon>
    </lineage>
</organism>
<dbReference type="SMART" id="SM00176">
    <property type="entry name" value="RAN"/>
    <property type="match status" value="1"/>
</dbReference>